<dbReference type="SUPFAM" id="SSF55073">
    <property type="entry name" value="Nucleotide cyclase"/>
    <property type="match status" value="1"/>
</dbReference>
<protein>
    <submittedName>
        <fullName evidence="3">Diguanylate cyclase</fullName>
    </submittedName>
</protein>
<dbReference type="EMBL" id="JACOPG010000001">
    <property type="protein sequence ID" value="MBC5685641.1"/>
    <property type="molecule type" value="Genomic_DNA"/>
</dbReference>
<dbReference type="InterPro" id="IPR043128">
    <property type="entry name" value="Rev_trsase/Diguanyl_cyclase"/>
</dbReference>
<dbReference type="Pfam" id="PF00990">
    <property type="entry name" value="GGDEF"/>
    <property type="match status" value="1"/>
</dbReference>
<dbReference type="NCBIfam" id="TIGR00254">
    <property type="entry name" value="GGDEF"/>
    <property type="match status" value="1"/>
</dbReference>
<dbReference type="RefSeq" id="WP_186853876.1">
    <property type="nucleotide sequence ID" value="NZ_JACOPG010000001.1"/>
</dbReference>
<keyword evidence="1" id="KW-1133">Transmembrane helix</keyword>
<evidence type="ECO:0000313" key="3">
    <source>
        <dbReference type="EMBL" id="MBC5685641.1"/>
    </source>
</evidence>
<evidence type="ECO:0000259" key="2">
    <source>
        <dbReference type="PROSITE" id="PS50887"/>
    </source>
</evidence>
<organism evidence="3 4">
    <name type="scientific">Roseburia lenta</name>
    <dbReference type="NCBI Taxonomy" id="2763061"/>
    <lineage>
        <taxon>Bacteria</taxon>
        <taxon>Bacillati</taxon>
        <taxon>Bacillota</taxon>
        <taxon>Clostridia</taxon>
        <taxon>Lachnospirales</taxon>
        <taxon>Lachnospiraceae</taxon>
        <taxon>Roseburia</taxon>
    </lineage>
</organism>
<accession>A0ABR7GFQ0</accession>
<keyword evidence="1" id="KW-0472">Membrane</keyword>
<dbReference type="PANTHER" id="PTHR45138">
    <property type="entry name" value="REGULATORY COMPONENTS OF SENSORY TRANSDUCTION SYSTEM"/>
    <property type="match status" value="1"/>
</dbReference>
<dbReference type="Proteomes" id="UP000643810">
    <property type="component" value="Unassembled WGS sequence"/>
</dbReference>
<dbReference type="InterPro" id="IPR050469">
    <property type="entry name" value="Diguanylate_Cyclase"/>
</dbReference>
<dbReference type="InterPro" id="IPR029787">
    <property type="entry name" value="Nucleotide_cyclase"/>
</dbReference>
<dbReference type="CDD" id="cd01949">
    <property type="entry name" value="GGDEF"/>
    <property type="match status" value="1"/>
</dbReference>
<reference evidence="3 4" key="1">
    <citation type="submission" date="2020-08" db="EMBL/GenBank/DDBJ databases">
        <title>Genome public.</title>
        <authorList>
            <person name="Liu C."/>
            <person name="Sun Q."/>
        </authorList>
    </citation>
    <scope>NUCLEOTIDE SEQUENCE [LARGE SCALE GENOMIC DNA]</scope>
    <source>
        <strain evidence="3 4">NSJ-9</strain>
    </source>
</reference>
<dbReference type="PANTHER" id="PTHR45138:SF9">
    <property type="entry name" value="DIGUANYLATE CYCLASE DGCM-RELATED"/>
    <property type="match status" value="1"/>
</dbReference>
<name>A0ABR7GFQ0_9FIRM</name>
<gene>
    <name evidence="3" type="ORF">H8R94_03255</name>
</gene>
<comment type="caution">
    <text evidence="3">The sequence shown here is derived from an EMBL/GenBank/DDBJ whole genome shotgun (WGS) entry which is preliminary data.</text>
</comment>
<dbReference type="SMART" id="SM00267">
    <property type="entry name" value="GGDEF"/>
    <property type="match status" value="1"/>
</dbReference>
<keyword evidence="4" id="KW-1185">Reference proteome</keyword>
<proteinExistence type="predicted"/>
<feature type="transmembrane region" description="Helical" evidence="1">
    <location>
        <begin position="99"/>
        <end position="114"/>
    </location>
</feature>
<feature type="transmembrane region" description="Helical" evidence="1">
    <location>
        <begin position="119"/>
        <end position="140"/>
    </location>
</feature>
<dbReference type="PROSITE" id="PS50887">
    <property type="entry name" value="GGDEF"/>
    <property type="match status" value="1"/>
</dbReference>
<dbReference type="PROSITE" id="PS51257">
    <property type="entry name" value="PROKAR_LIPOPROTEIN"/>
    <property type="match status" value="1"/>
</dbReference>
<sequence length="349" mass="39633">MRNKKDEKRFEASENVGLQQFHILGAAGCIGNTLGFLGNVIIYGWTVPSILCAVCALVMLVVTIWGSVSRHVLRASYIIIVMVALMEFPMLYYVYKSGTIAYMVLAIVAIANFMKKKHAFIFGTIAIAEDICTILLTYYYPVHIEPVTEINALSTTLCSFIVTMISLFLITALGSAQQRRQKERLEAMTEQLRSAADHDSLTGLYNRRYLNHYMEKIMGAAHADFYTALMDLDFFKKINDKYGHLFGDEVLIGFADIMNRYLPDDGISVRFGGEEFLLVLPQMTEEQVRDLLEKMRQDYKAFGRQKCGEDFTFSCGIERYVADMEITALFSRADDKLYQAKQKGRDCVV</sequence>
<feature type="transmembrane region" description="Helical" evidence="1">
    <location>
        <begin position="152"/>
        <end position="174"/>
    </location>
</feature>
<feature type="domain" description="GGDEF" evidence="2">
    <location>
        <begin position="223"/>
        <end position="349"/>
    </location>
</feature>
<feature type="transmembrane region" description="Helical" evidence="1">
    <location>
        <begin position="48"/>
        <end position="68"/>
    </location>
</feature>
<feature type="transmembrane region" description="Helical" evidence="1">
    <location>
        <begin position="75"/>
        <end position="93"/>
    </location>
</feature>
<feature type="transmembrane region" description="Helical" evidence="1">
    <location>
        <begin position="21"/>
        <end position="42"/>
    </location>
</feature>
<keyword evidence="1" id="KW-0812">Transmembrane</keyword>
<dbReference type="Gene3D" id="3.30.70.270">
    <property type="match status" value="1"/>
</dbReference>
<dbReference type="InterPro" id="IPR000160">
    <property type="entry name" value="GGDEF_dom"/>
</dbReference>
<evidence type="ECO:0000256" key="1">
    <source>
        <dbReference type="SAM" id="Phobius"/>
    </source>
</evidence>
<evidence type="ECO:0000313" key="4">
    <source>
        <dbReference type="Proteomes" id="UP000643810"/>
    </source>
</evidence>